<dbReference type="EMBL" id="JACTAM010000018">
    <property type="protein sequence ID" value="KAI2653394.1"/>
    <property type="molecule type" value="Genomic_DNA"/>
</dbReference>
<sequence length="101" mass="11201">MQSDFEEERRRTQPPRDSGTRVRCPVLVHSLATLDLRPGFSGPAVNSASLWPADEAPETRSYRTNMNKEADFTLNSPPPFLPLVGFWLSVAWLVGCGDGLL</sequence>
<evidence type="ECO:0000313" key="4">
    <source>
        <dbReference type="Proteomes" id="UP000830375"/>
    </source>
</evidence>
<evidence type="ECO:0000256" key="1">
    <source>
        <dbReference type="SAM" id="MobiDB-lite"/>
    </source>
</evidence>
<organism evidence="3 4">
    <name type="scientific">Labeo rohita</name>
    <name type="common">Indian major carp</name>
    <name type="synonym">Cyprinus rohita</name>
    <dbReference type="NCBI Taxonomy" id="84645"/>
    <lineage>
        <taxon>Eukaryota</taxon>
        <taxon>Metazoa</taxon>
        <taxon>Chordata</taxon>
        <taxon>Craniata</taxon>
        <taxon>Vertebrata</taxon>
        <taxon>Euteleostomi</taxon>
        <taxon>Actinopterygii</taxon>
        <taxon>Neopterygii</taxon>
        <taxon>Teleostei</taxon>
        <taxon>Ostariophysi</taxon>
        <taxon>Cypriniformes</taxon>
        <taxon>Cyprinidae</taxon>
        <taxon>Labeoninae</taxon>
        <taxon>Labeonini</taxon>
        <taxon>Labeo</taxon>
    </lineage>
</organism>
<dbReference type="Proteomes" id="UP000830375">
    <property type="component" value="Unassembled WGS sequence"/>
</dbReference>
<keyword evidence="4" id="KW-1185">Reference proteome</keyword>
<name>A0ABQ8LRX4_LABRO</name>
<accession>A0ABQ8LRX4</accession>
<feature type="transmembrane region" description="Helical" evidence="2">
    <location>
        <begin position="80"/>
        <end position="100"/>
    </location>
</feature>
<gene>
    <name evidence="3" type="ORF">H4Q32_013636</name>
</gene>
<protein>
    <submittedName>
        <fullName evidence="3">HTH-type transcriptional regulator RpiR</fullName>
    </submittedName>
</protein>
<evidence type="ECO:0000256" key="2">
    <source>
        <dbReference type="SAM" id="Phobius"/>
    </source>
</evidence>
<keyword evidence="2" id="KW-0472">Membrane</keyword>
<feature type="region of interest" description="Disordered" evidence="1">
    <location>
        <begin position="1"/>
        <end position="21"/>
    </location>
</feature>
<keyword evidence="2" id="KW-1133">Transmembrane helix</keyword>
<evidence type="ECO:0000313" key="3">
    <source>
        <dbReference type="EMBL" id="KAI2653394.1"/>
    </source>
</evidence>
<keyword evidence="2" id="KW-0812">Transmembrane</keyword>
<reference evidence="3 4" key="1">
    <citation type="submission" date="2022-01" db="EMBL/GenBank/DDBJ databases">
        <title>A high-quality chromosome-level genome assembly of rohu carp, Labeo rohita.</title>
        <authorList>
            <person name="Arick M.A. II"/>
            <person name="Hsu C.-Y."/>
            <person name="Magbanua Z."/>
            <person name="Pechanova O."/>
            <person name="Grover C."/>
            <person name="Miller E."/>
            <person name="Thrash A."/>
            <person name="Ezzel L."/>
            <person name="Alam S."/>
            <person name="Benzie J."/>
            <person name="Hamilton M."/>
            <person name="Karsi A."/>
            <person name="Lawrence M.L."/>
            <person name="Peterson D.G."/>
        </authorList>
    </citation>
    <scope>NUCLEOTIDE SEQUENCE [LARGE SCALE GENOMIC DNA]</scope>
    <source>
        <strain evidence="4">BAU-BD-2019</strain>
        <tissue evidence="3">Blood</tissue>
    </source>
</reference>
<proteinExistence type="predicted"/>
<comment type="caution">
    <text evidence="3">The sequence shown here is derived from an EMBL/GenBank/DDBJ whole genome shotgun (WGS) entry which is preliminary data.</text>
</comment>